<dbReference type="SFLD" id="SFLDG01386">
    <property type="entry name" value="main_SPASM_domain-containing"/>
    <property type="match status" value="1"/>
</dbReference>
<dbReference type="SUPFAM" id="SSF103642">
    <property type="entry name" value="Sec-C motif"/>
    <property type="match status" value="1"/>
</dbReference>
<evidence type="ECO:0000256" key="4">
    <source>
        <dbReference type="ARBA" id="ARBA00022723"/>
    </source>
</evidence>
<dbReference type="GO" id="GO:0046872">
    <property type="term" value="F:metal ion binding"/>
    <property type="evidence" value="ECO:0007669"/>
    <property type="project" value="UniProtKB-KW"/>
</dbReference>
<dbReference type="NCBIfam" id="TIGR04085">
    <property type="entry name" value="rSAM_more_4Fe4S"/>
    <property type="match status" value="1"/>
</dbReference>
<dbReference type="PROSITE" id="PS51918">
    <property type="entry name" value="RADICAL_SAM"/>
    <property type="match status" value="1"/>
</dbReference>
<evidence type="ECO:0000313" key="10">
    <source>
        <dbReference type="Proteomes" id="UP000293764"/>
    </source>
</evidence>
<dbReference type="InterPro" id="IPR047207">
    <property type="entry name" value="SPASM_anSME"/>
</dbReference>
<reference evidence="9 10" key="1">
    <citation type="submission" date="2019-01" db="EMBL/GenBank/DDBJ databases">
        <title>Novel species of Cellulomonas.</title>
        <authorList>
            <person name="Liu Q."/>
            <person name="Xin Y.-H."/>
        </authorList>
    </citation>
    <scope>NUCLEOTIDE SEQUENCE [LARGE SCALE GENOMIC DNA]</scope>
    <source>
        <strain evidence="9 10">HLT2-17</strain>
    </source>
</reference>
<dbReference type="InterPro" id="IPR034491">
    <property type="entry name" value="Anaerob_Ser_sulfatase-maturase"/>
</dbReference>
<dbReference type="InterPro" id="IPR023885">
    <property type="entry name" value="4Fe4S-binding_SPASM_dom"/>
</dbReference>
<dbReference type="Pfam" id="PF04055">
    <property type="entry name" value="Radical_SAM"/>
    <property type="match status" value="1"/>
</dbReference>
<dbReference type="InterPro" id="IPR013785">
    <property type="entry name" value="Aldolase_TIM"/>
</dbReference>
<dbReference type="InterPro" id="IPR004027">
    <property type="entry name" value="SEC_C_motif"/>
</dbReference>
<dbReference type="SUPFAM" id="SSF102114">
    <property type="entry name" value="Radical SAM enzymes"/>
    <property type="match status" value="1"/>
</dbReference>
<dbReference type="CDD" id="cd01335">
    <property type="entry name" value="Radical_SAM"/>
    <property type="match status" value="1"/>
</dbReference>
<keyword evidence="4" id="KW-0479">Metal-binding</keyword>
<dbReference type="OrthoDB" id="9782387at2"/>
<keyword evidence="2" id="KW-0004">4Fe-4S</keyword>
<evidence type="ECO:0000256" key="7">
    <source>
        <dbReference type="ARBA" id="ARBA00023601"/>
    </source>
</evidence>
<keyword evidence="10" id="KW-1185">Reference proteome</keyword>
<dbReference type="GO" id="GO:0051539">
    <property type="term" value="F:4 iron, 4 sulfur cluster binding"/>
    <property type="evidence" value="ECO:0007669"/>
    <property type="project" value="UniProtKB-KW"/>
</dbReference>
<comment type="caution">
    <text evidence="9">The sequence shown here is derived from an EMBL/GenBank/DDBJ whole genome shotgun (WGS) entry which is preliminary data.</text>
</comment>
<evidence type="ECO:0000256" key="6">
    <source>
        <dbReference type="ARBA" id="ARBA00023014"/>
    </source>
</evidence>
<comment type="cofactor">
    <cofactor evidence="1">
        <name>[4Fe-4S] cluster</name>
        <dbReference type="ChEBI" id="CHEBI:49883"/>
    </cofactor>
</comment>
<evidence type="ECO:0000256" key="1">
    <source>
        <dbReference type="ARBA" id="ARBA00001966"/>
    </source>
</evidence>
<protein>
    <submittedName>
        <fullName evidence="9">Anaerobic sulfatase maturase</fullName>
    </submittedName>
</protein>
<dbReference type="Pfam" id="PF02810">
    <property type="entry name" value="SEC-C"/>
    <property type="match status" value="1"/>
</dbReference>
<dbReference type="EMBL" id="SDWW01000002">
    <property type="protein sequence ID" value="RYV52894.1"/>
    <property type="molecule type" value="Genomic_DNA"/>
</dbReference>
<dbReference type="InterPro" id="IPR007197">
    <property type="entry name" value="rSAM"/>
</dbReference>
<dbReference type="PANTHER" id="PTHR43273:SF3">
    <property type="entry name" value="ANAEROBIC SULFATASE-MATURATING ENZYME HOMOLOG ASLB-RELATED"/>
    <property type="match status" value="1"/>
</dbReference>
<keyword evidence="6" id="KW-0411">Iron-sulfur</keyword>
<dbReference type="NCBIfam" id="TIGR03942">
    <property type="entry name" value="sulfatase_rSAM"/>
    <property type="match status" value="1"/>
</dbReference>
<keyword evidence="3" id="KW-0949">S-adenosyl-L-methionine</keyword>
<dbReference type="InterPro" id="IPR058240">
    <property type="entry name" value="rSAM_sf"/>
</dbReference>
<gene>
    <name evidence="9" type="ORF">EUA98_00890</name>
</gene>
<name>A0A4V1ZHQ8_9MICO</name>
<evidence type="ECO:0000259" key="8">
    <source>
        <dbReference type="PROSITE" id="PS51918"/>
    </source>
</evidence>
<proteinExistence type="inferred from homology"/>
<keyword evidence="5" id="KW-0408">Iron</keyword>
<dbReference type="AlphaFoldDB" id="A0A4V1ZHQ8"/>
<dbReference type="SFLD" id="SFLDG01067">
    <property type="entry name" value="SPASM/twitch_domain_containing"/>
    <property type="match status" value="1"/>
</dbReference>
<organism evidence="9 10">
    <name type="scientific">Pengzhenrongella frigida</name>
    <dbReference type="NCBI Taxonomy" id="1259133"/>
    <lineage>
        <taxon>Bacteria</taxon>
        <taxon>Bacillati</taxon>
        <taxon>Actinomycetota</taxon>
        <taxon>Actinomycetes</taxon>
        <taxon>Micrococcales</taxon>
        <taxon>Pengzhenrongella</taxon>
    </lineage>
</organism>
<evidence type="ECO:0000256" key="2">
    <source>
        <dbReference type="ARBA" id="ARBA00022485"/>
    </source>
</evidence>
<evidence type="ECO:0000256" key="3">
    <source>
        <dbReference type="ARBA" id="ARBA00022691"/>
    </source>
</evidence>
<dbReference type="SFLD" id="SFLDG01072">
    <property type="entry name" value="dehydrogenase_like"/>
    <property type="match status" value="1"/>
</dbReference>
<sequence length="461" mass="51070">MAGAPVAFHVMAKPTGAVCNLDCEYCFFLSKEMLYPGSRFRMAEELQEVYLKQLLEAHARVPEVVVAWQGGEPTMMGIDFFRRSIELQQKHARPGQRILNTLQTNGTLLDDEWGTFLRQNDFLVGISIDGPREMHDAYRVDKGGKPTFDRVMRGLDVLKRHQVDWNVLTTVHAVNGDHGRQVYRFLRDDLGATFIQYIPIVERATPATLAIADAGWGSGVHGRPLYVQDGSLVTHRSVGPEQYGRFMVDVFEEWVRHDIGTVFVQAFDSALANWLGEPGGMCVHAETCGQQLALEHNGDLYSCDHYVEPGYLLGNIGDRTMLELVALPQQSKFGQDKRDTLTRFCLDCDVRFACNGGCPKDRFATSPYGEPGQHYLCPGYKGFFHHVQGPMAAMSALLRAGRAPSDLMATYAQGDADRGRDDPCTCGSGKKWTHCHGDDPLILGGGRGIGVGRTPSRDATP</sequence>
<dbReference type="Pfam" id="PF13186">
    <property type="entry name" value="SPASM"/>
    <property type="match status" value="1"/>
</dbReference>
<dbReference type="PANTHER" id="PTHR43273">
    <property type="entry name" value="ANAEROBIC SULFATASE-MATURATING ENZYME HOMOLOG ASLB-RELATED"/>
    <property type="match status" value="1"/>
</dbReference>
<dbReference type="CDD" id="cd21120">
    <property type="entry name" value="SPASM_anSME"/>
    <property type="match status" value="1"/>
</dbReference>
<dbReference type="Gene3D" id="3.20.20.70">
    <property type="entry name" value="Aldolase class I"/>
    <property type="match status" value="1"/>
</dbReference>
<dbReference type="GO" id="GO:0016491">
    <property type="term" value="F:oxidoreductase activity"/>
    <property type="evidence" value="ECO:0007669"/>
    <property type="project" value="InterPro"/>
</dbReference>
<accession>A0A4V1ZHQ8</accession>
<dbReference type="SFLD" id="SFLDF00285">
    <property type="entry name" value="anaerobic_Ser-type_sulfatase-m"/>
    <property type="match status" value="1"/>
</dbReference>
<evidence type="ECO:0000256" key="5">
    <source>
        <dbReference type="ARBA" id="ARBA00023004"/>
    </source>
</evidence>
<evidence type="ECO:0000313" key="9">
    <source>
        <dbReference type="EMBL" id="RYV52894.1"/>
    </source>
</evidence>
<dbReference type="Proteomes" id="UP000293764">
    <property type="component" value="Unassembled WGS sequence"/>
</dbReference>
<dbReference type="SFLD" id="SFLDS00029">
    <property type="entry name" value="Radical_SAM"/>
    <property type="match status" value="1"/>
</dbReference>
<dbReference type="SFLD" id="SFLDG01384">
    <property type="entry name" value="thioether_bond_formation_requi"/>
    <property type="match status" value="1"/>
</dbReference>
<feature type="domain" description="Radical SAM core" evidence="8">
    <location>
        <begin position="2"/>
        <end position="229"/>
    </location>
</feature>
<comment type="similarity">
    <text evidence="7">Belongs to the radical SAM superfamily. Anaerobic sulfatase-maturating enzyme family.</text>
</comment>
<dbReference type="InterPro" id="IPR023867">
    <property type="entry name" value="Sulphatase_maturase_rSAM"/>
</dbReference>